<feature type="compositionally biased region" description="Basic and acidic residues" evidence="2">
    <location>
        <begin position="127"/>
        <end position="147"/>
    </location>
</feature>
<evidence type="ECO:0000256" key="1">
    <source>
        <dbReference type="SAM" id="Coils"/>
    </source>
</evidence>
<feature type="region of interest" description="Disordered" evidence="2">
    <location>
        <begin position="127"/>
        <end position="165"/>
    </location>
</feature>
<sequence length="404" mass="44785">METIRESLAASRPGGAPAGAGPDLPGPCEAGLFRAPGRPPLEVPWPEDLVAQETGPRESEAAAAARADLERLREGFSRRAGQGDTARIALLEARCHELEAKVASLSEALARTTAAATSQAREAVARALDRERREGARREREALERGRGQGRSLASERLGAAEADARSARREARAATARIDDLVAELAAVRDAGRQLEQERASRARAERDHAREVSRLENEVRRLGAELAQLRGREPEIDLGPVSGPLDAIRTIPHSLVEEVRLFSGLQDRVEFLPSALEAAANYHGGDLDRYWEALIAMHDVMWSLKFQEADVQISRDFRDRTGFQYAANESRETLEIESCRRARTFRYQGRDRLMTNHVKVGNSGNYADGALRIYFLFDEERRKLVVGHVGRHLPTKSFMRST</sequence>
<organism evidence="3 4">
    <name type="scientific">Granulimonas faecalis</name>
    <dbReference type="NCBI Taxonomy" id="2894155"/>
    <lineage>
        <taxon>Bacteria</taxon>
        <taxon>Bacillati</taxon>
        <taxon>Actinomycetota</taxon>
        <taxon>Coriobacteriia</taxon>
        <taxon>Coriobacteriales</taxon>
        <taxon>Kribbibacteriaceae</taxon>
        <taxon>Granulimonas</taxon>
    </lineage>
</organism>
<accession>A0AAV5B4P2</accession>
<evidence type="ECO:0000256" key="2">
    <source>
        <dbReference type="SAM" id="MobiDB-lite"/>
    </source>
</evidence>
<feature type="region of interest" description="Disordered" evidence="2">
    <location>
        <begin position="1"/>
        <end position="31"/>
    </location>
</feature>
<dbReference type="AlphaFoldDB" id="A0AAV5B4P2"/>
<feature type="coiled-coil region" evidence="1">
    <location>
        <begin position="88"/>
        <end position="115"/>
    </location>
</feature>
<proteinExistence type="predicted"/>
<name>A0AAV5B4P2_9ACTN</name>
<reference evidence="3" key="1">
    <citation type="journal article" date="2022" name="Int. J. Syst. Evol. Microbiol.">
        <title>Granulimonas faecalis gen. nov., sp. nov., and Leptogranulimonas caecicola gen. nov., sp. nov., novel lactate-producing Atopobiaceae bacteria isolated from mouse intestines, and an emended description of the family Atopobiaceae.</title>
        <authorList>
            <person name="Morinaga K."/>
            <person name="Kusada H."/>
            <person name="Sakamoto S."/>
            <person name="Murakami T."/>
            <person name="Toyoda A."/>
            <person name="Mori H."/>
            <person name="Meng X.Y."/>
            <person name="Takashino M."/>
            <person name="Murotomi K."/>
            <person name="Tamaki H."/>
        </authorList>
    </citation>
    <scope>NUCLEOTIDE SEQUENCE</scope>
    <source>
        <strain evidence="3">OPF53</strain>
    </source>
</reference>
<feature type="compositionally biased region" description="Low complexity" evidence="2">
    <location>
        <begin position="9"/>
        <end position="27"/>
    </location>
</feature>
<dbReference type="Proteomes" id="UP001055025">
    <property type="component" value="Unassembled WGS sequence"/>
</dbReference>
<keyword evidence="4" id="KW-1185">Reference proteome</keyword>
<comment type="caution">
    <text evidence="3">The sequence shown here is derived from an EMBL/GenBank/DDBJ whole genome shotgun (WGS) entry which is preliminary data.</text>
</comment>
<dbReference type="EMBL" id="BQKC01000001">
    <property type="protein sequence ID" value="GJM55768.1"/>
    <property type="molecule type" value="Genomic_DNA"/>
</dbReference>
<keyword evidence="1" id="KW-0175">Coiled coil</keyword>
<evidence type="ECO:0000313" key="3">
    <source>
        <dbReference type="EMBL" id="GJM55768.1"/>
    </source>
</evidence>
<gene>
    <name evidence="3" type="ORF">ATOP_14230</name>
</gene>
<evidence type="ECO:0000313" key="4">
    <source>
        <dbReference type="Proteomes" id="UP001055025"/>
    </source>
</evidence>
<protein>
    <submittedName>
        <fullName evidence="3">Uncharacterized protein</fullName>
    </submittedName>
</protein>